<gene>
    <name evidence="2" type="ORF">SARC_13929</name>
</gene>
<feature type="region of interest" description="Disordered" evidence="1">
    <location>
        <begin position="402"/>
        <end position="447"/>
    </location>
</feature>
<name>A0A0L0FBQ3_9EUKA</name>
<dbReference type="RefSeq" id="XP_014147415.1">
    <property type="nucleotide sequence ID" value="XM_014291940.1"/>
</dbReference>
<accession>A0A0L0FBQ3</accession>
<organism evidence="2 3">
    <name type="scientific">Sphaeroforma arctica JP610</name>
    <dbReference type="NCBI Taxonomy" id="667725"/>
    <lineage>
        <taxon>Eukaryota</taxon>
        <taxon>Ichthyosporea</taxon>
        <taxon>Ichthyophonida</taxon>
        <taxon>Sphaeroforma</taxon>
    </lineage>
</organism>
<dbReference type="Proteomes" id="UP000054560">
    <property type="component" value="Unassembled WGS sequence"/>
</dbReference>
<dbReference type="EMBL" id="KQ245523">
    <property type="protein sequence ID" value="KNC73513.1"/>
    <property type="molecule type" value="Genomic_DNA"/>
</dbReference>
<feature type="compositionally biased region" description="Basic residues" evidence="1">
    <location>
        <begin position="1"/>
        <end position="10"/>
    </location>
</feature>
<sequence>MASWYRRKRWQTTQSQHDSSDRDTAHSMHNIAHDFEHSSPRVQDSPSKRIGNNQHKHTHENNTVHSMINRTQGGTIVQNNSHAQNGNNQYECKQEERPCDDNVDQRTYIARHTTSAMECIHCRIMLCEAALIRQRIRRGLPSTCTGGTNEPVTRKRSAVEGSDAHGIKRRSCSSSYERSGEVSNDEASEKVTLDSGDKNVHGYVHIHSEQVNVRNSRHVRDNKHLVGSSQTCIHGHVSARALLDVSHCFRVDGVHIDTRTDTGVDEQADFFHLTTRLRVRYARAQAYYNQLDLRNNELRERLDKQSESTKDTDNAQHDCLPGSCDTSGLSKGSDAGKGRYDSTTTHTTAVGTNKVKDDRCTEKEVLDEDTNASVKDTESERVGQETRERTYYMQALHTKAEPNEVKEGHTQGNKDGVASNTSSHTISIDATGERRESNTEECGAINQPNTLGTEEEEMRQRHTKEIDALQMEFHIAMRGLYTLVTKHMTRPQCECVDIATEADTGTSPSEVINTSTNTGTSTHAQCKVWPQTSQKVSNGKDEEKEPAVQRSIGCVHPRRIETPETANALLRLIEVCTCLV</sequence>
<dbReference type="AlphaFoldDB" id="A0A0L0FBQ3"/>
<feature type="compositionally biased region" description="Polar residues" evidence="1">
    <location>
        <begin position="142"/>
        <end position="151"/>
    </location>
</feature>
<feature type="region of interest" description="Disordered" evidence="1">
    <location>
        <begin position="360"/>
        <end position="385"/>
    </location>
</feature>
<feature type="compositionally biased region" description="Basic and acidic residues" evidence="1">
    <location>
        <begin position="18"/>
        <end position="39"/>
    </location>
</feature>
<feature type="region of interest" description="Disordered" evidence="1">
    <location>
        <begin position="140"/>
        <end position="193"/>
    </location>
</feature>
<feature type="region of interest" description="Disordered" evidence="1">
    <location>
        <begin position="1"/>
        <end position="63"/>
    </location>
</feature>
<feature type="compositionally biased region" description="Basic and acidic residues" evidence="1">
    <location>
        <begin position="303"/>
        <end position="316"/>
    </location>
</feature>
<feature type="compositionally biased region" description="Polar residues" evidence="1">
    <location>
        <begin position="410"/>
        <end position="428"/>
    </location>
</feature>
<evidence type="ECO:0000313" key="3">
    <source>
        <dbReference type="Proteomes" id="UP000054560"/>
    </source>
</evidence>
<dbReference type="GeneID" id="25914433"/>
<reference evidence="2 3" key="1">
    <citation type="submission" date="2011-02" db="EMBL/GenBank/DDBJ databases">
        <title>The Genome Sequence of Sphaeroforma arctica JP610.</title>
        <authorList>
            <consortium name="The Broad Institute Genome Sequencing Platform"/>
            <person name="Russ C."/>
            <person name="Cuomo C."/>
            <person name="Young S.K."/>
            <person name="Zeng Q."/>
            <person name="Gargeya S."/>
            <person name="Alvarado L."/>
            <person name="Berlin A."/>
            <person name="Chapman S.B."/>
            <person name="Chen Z."/>
            <person name="Freedman E."/>
            <person name="Gellesch M."/>
            <person name="Goldberg J."/>
            <person name="Griggs A."/>
            <person name="Gujja S."/>
            <person name="Heilman E."/>
            <person name="Heiman D."/>
            <person name="Howarth C."/>
            <person name="Mehta T."/>
            <person name="Neiman D."/>
            <person name="Pearson M."/>
            <person name="Roberts A."/>
            <person name="Saif S."/>
            <person name="Shea T."/>
            <person name="Shenoy N."/>
            <person name="Sisk P."/>
            <person name="Stolte C."/>
            <person name="Sykes S."/>
            <person name="White J."/>
            <person name="Yandava C."/>
            <person name="Burger G."/>
            <person name="Gray M.W."/>
            <person name="Holland P.W.H."/>
            <person name="King N."/>
            <person name="Lang F.B.F."/>
            <person name="Roger A.J."/>
            <person name="Ruiz-Trillo I."/>
            <person name="Haas B."/>
            <person name="Nusbaum C."/>
            <person name="Birren B."/>
        </authorList>
    </citation>
    <scope>NUCLEOTIDE SEQUENCE [LARGE SCALE GENOMIC DNA]</scope>
    <source>
        <strain evidence="2 3">JP610</strain>
    </source>
</reference>
<feature type="compositionally biased region" description="Polar residues" evidence="1">
    <location>
        <begin position="40"/>
        <end position="53"/>
    </location>
</feature>
<evidence type="ECO:0000256" key="1">
    <source>
        <dbReference type="SAM" id="MobiDB-lite"/>
    </source>
</evidence>
<proteinExistence type="predicted"/>
<evidence type="ECO:0000313" key="2">
    <source>
        <dbReference type="EMBL" id="KNC73513.1"/>
    </source>
</evidence>
<keyword evidence="3" id="KW-1185">Reference proteome</keyword>
<protein>
    <submittedName>
        <fullName evidence="2">Uncharacterized protein</fullName>
    </submittedName>
</protein>
<feature type="compositionally biased region" description="Basic and acidic residues" evidence="1">
    <location>
        <begin position="375"/>
        <end position="385"/>
    </location>
</feature>
<feature type="region of interest" description="Disordered" evidence="1">
    <location>
        <begin position="303"/>
        <end position="345"/>
    </location>
</feature>